<name>A0ABR3VYV4_9PEZI</name>
<feature type="region of interest" description="Disordered" evidence="1">
    <location>
        <begin position="627"/>
        <end position="660"/>
    </location>
</feature>
<organism evidence="2 3">
    <name type="scientific">Diaporthe australafricana</name>
    <dbReference type="NCBI Taxonomy" id="127596"/>
    <lineage>
        <taxon>Eukaryota</taxon>
        <taxon>Fungi</taxon>
        <taxon>Dikarya</taxon>
        <taxon>Ascomycota</taxon>
        <taxon>Pezizomycotina</taxon>
        <taxon>Sordariomycetes</taxon>
        <taxon>Sordariomycetidae</taxon>
        <taxon>Diaporthales</taxon>
        <taxon>Diaporthaceae</taxon>
        <taxon>Diaporthe</taxon>
    </lineage>
</organism>
<dbReference type="Proteomes" id="UP001583177">
    <property type="component" value="Unassembled WGS sequence"/>
</dbReference>
<gene>
    <name evidence="2" type="ORF">Daus18300_013482</name>
</gene>
<keyword evidence="3" id="KW-1185">Reference proteome</keyword>
<feature type="compositionally biased region" description="Polar residues" evidence="1">
    <location>
        <begin position="328"/>
        <end position="339"/>
    </location>
</feature>
<proteinExistence type="predicted"/>
<evidence type="ECO:0000313" key="2">
    <source>
        <dbReference type="EMBL" id="KAL1848870.1"/>
    </source>
</evidence>
<comment type="caution">
    <text evidence="2">The sequence shown here is derived from an EMBL/GenBank/DDBJ whole genome shotgun (WGS) entry which is preliminary data.</text>
</comment>
<feature type="region of interest" description="Disordered" evidence="1">
    <location>
        <begin position="317"/>
        <end position="351"/>
    </location>
</feature>
<feature type="region of interest" description="Disordered" evidence="1">
    <location>
        <begin position="416"/>
        <end position="532"/>
    </location>
</feature>
<evidence type="ECO:0000313" key="3">
    <source>
        <dbReference type="Proteomes" id="UP001583177"/>
    </source>
</evidence>
<feature type="compositionally biased region" description="Basic residues" evidence="1">
    <location>
        <begin position="467"/>
        <end position="479"/>
    </location>
</feature>
<reference evidence="2 3" key="1">
    <citation type="journal article" date="2024" name="IMA Fungus">
        <title>IMA Genome - F19 : A genome assembly and annotation guide to empower mycologists, including annotated draft genome sequences of Ceratocystis pirilliformis, Diaporthe australafricana, Fusarium ophioides, Paecilomyces lecythidis, and Sporothrix stenoceras.</title>
        <authorList>
            <person name="Aylward J."/>
            <person name="Wilson A.M."/>
            <person name="Visagie C.M."/>
            <person name="Spraker J."/>
            <person name="Barnes I."/>
            <person name="Buitendag C."/>
            <person name="Ceriani C."/>
            <person name="Del Mar Angel L."/>
            <person name="du Plessis D."/>
            <person name="Fuchs T."/>
            <person name="Gasser K."/>
            <person name="Kramer D."/>
            <person name="Li W."/>
            <person name="Munsamy K."/>
            <person name="Piso A."/>
            <person name="Price J.L."/>
            <person name="Sonnekus B."/>
            <person name="Thomas C."/>
            <person name="van der Nest A."/>
            <person name="van Dijk A."/>
            <person name="van Heerden A."/>
            <person name="van Vuuren N."/>
            <person name="Yilmaz N."/>
            <person name="Duong T.A."/>
            <person name="van der Merwe N.A."/>
            <person name="Wingfield M.J."/>
            <person name="Wingfield B.D."/>
        </authorList>
    </citation>
    <scope>NUCLEOTIDE SEQUENCE [LARGE SCALE GENOMIC DNA]</scope>
    <source>
        <strain evidence="2 3">CMW 18300</strain>
    </source>
</reference>
<feature type="region of interest" description="Disordered" evidence="1">
    <location>
        <begin position="366"/>
        <end position="386"/>
    </location>
</feature>
<dbReference type="EMBL" id="JAWRVE010000211">
    <property type="protein sequence ID" value="KAL1848870.1"/>
    <property type="molecule type" value="Genomic_DNA"/>
</dbReference>
<evidence type="ECO:0000256" key="1">
    <source>
        <dbReference type="SAM" id="MobiDB-lite"/>
    </source>
</evidence>
<protein>
    <submittedName>
        <fullName evidence="2">Uncharacterized protein</fullName>
    </submittedName>
</protein>
<accession>A0ABR3VYV4</accession>
<feature type="region of interest" description="Disordered" evidence="1">
    <location>
        <begin position="1"/>
        <end position="43"/>
    </location>
</feature>
<sequence>MADKAASNEVANTGFEVAAQEEEDPVFPSIDRTTKPPSLGYPHPPNLTYPPASFRSSLNVPASFSVPPAQMQPFFTYNSQPLWAGNSLPNFNPFLPMPNLPGQIAAPFAGSGYGFPRAGATVNPFGRDPFMQFPTIPLTPCGSNAPNLAMDSMQSSAEPLTKGEDKTPAIPLICLLCPKQPKFSDVSHLLTHISSKSHLAAQFRLQHSGKNEDKLTLDQYKQWSDDNGVDKLVANRIAAKELKKPAKRSRLANVEKKEEKSVKLEPDDSLGINLESARLRPNPNTWQLHAPRDSPFDPLFATPTYLDHGVYPFPDSPQGSAYIKQETSRSSTETGNSSFLGEAAHDDGLNDSSKLKGVIFPGMDMFDSATPDQKRKRNQKKHASVVRKMEMMSASIGQDEDVWDITMSEVTRTRNVYDSPSIDGSPESHDELPSTTKKRRGRRSVVASTGPRRQTRAVTRAASNARVGKRRSTRQTKKLIKVEDELDSEDESSHRVDDDDDEEEDNTVAGGDVFQDRRQISQDIPGNPPDNRFDLSFRNAMHNLPSNMPLMTSSVFSRPSQSFFPGFGMKENDSLAFPMPQPGAVHGFFAQPRQSMQVNTSSYNPLCLHRQDNYPFLYGGPAFEASKPPTPAFPAMPGADYGSMDTAPSFQPGQNDEYEG</sequence>
<feature type="compositionally biased region" description="Basic residues" evidence="1">
    <location>
        <begin position="374"/>
        <end position="385"/>
    </location>
</feature>